<accession>A0A0F7L5B1</accession>
<protein>
    <submittedName>
        <fullName evidence="1">Putative phage major head protein</fullName>
    </submittedName>
</protein>
<dbReference type="Pfam" id="PF17236">
    <property type="entry name" value="SU10_MCP"/>
    <property type="match status" value="1"/>
</dbReference>
<dbReference type="EMBL" id="KR029597">
    <property type="protein sequence ID" value="AKH47719.1"/>
    <property type="molecule type" value="Genomic_DNA"/>
</dbReference>
<sequence length="314" mass="33527">MAQPTNTFDTYDSVGEREDLSDVIYSISPTDTPFLSSAAKTKATAVLHEWQTDALAAAVTSNAVIEGDEATLDATTATTRLSNSCQIMDKTVVITGTQESVDKAGRASELAYQIAKKAKELKRDMEANLTGSIAEVTGSATAARKMGTLGAWVITNDDKASDGTTGAGIGNTKRTDGTQRAFTESSLKTVIKSVWNAGGDPSMIMVGPFNKQKLSGFTGNSTRFDAGADATLYTSVDVYASDFGQLQVVPNRFSRDRDAYVLDMDYWGVAFLRDFSMHELAKTGDSEKRQLLVEATLESRNEGASGLVADLTTS</sequence>
<name>A0A0F7L5B1_9VIRU</name>
<evidence type="ECO:0000313" key="1">
    <source>
        <dbReference type="EMBL" id="AKH47719.1"/>
    </source>
</evidence>
<dbReference type="InterPro" id="IPR035198">
    <property type="entry name" value="SU10_MCP"/>
</dbReference>
<organism evidence="1">
    <name type="scientific">uncultured marine virus</name>
    <dbReference type="NCBI Taxonomy" id="186617"/>
    <lineage>
        <taxon>Viruses</taxon>
        <taxon>environmental samples</taxon>
    </lineage>
</organism>
<proteinExistence type="predicted"/>
<reference evidence="1" key="2">
    <citation type="submission" date="2015-03" db="EMBL/GenBank/DDBJ databases">
        <authorList>
            <person name="Chow C.-E.T."/>
            <person name="Winget D.M."/>
            <person name="White R.A.III."/>
            <person name="Hallam S.J."/>
            <person name="Suttle C.A."/>
        </authorList>
    </citation>
    <scope>NUCLEOTIDE SEQUENCE</scope>
    <source>
        <strain evidence="1">Oxic1_2</strain>
    </source>
</reference>
<reference evidence="1" key="1">
    <citation type="journal article" date="2015" name="Front. Microbiol.">
        <title>Combining genomic sequencing methods to explore viral diversity and reveal potential virus-host interactions.</title>
        <authorList>
            <person name="Chow C.E."/>
            <person name="Winget D.M."/>
            <person name="White R.A.III."/>
            <person name="Hallam S.J."/>
            <person name="Suttle C.A."/>
        </authorList>
    </citation>
    <scope>NUCLEOTIDE SEQUENCE</scope>
    <source>
        <strain evidence="1">Oxic1_2</strain>
    </source>
</reference>